<keyword evidence="4" id="KW-0804">Transcription</keyword>
<name>A0A387FKH9_9HYPH</name>
<dbReference type="GO" id="GO:0003677">
    <property type="term" value="F:DNA binding"/>
    <property type="evidence" value="ECO:0007669"/>
    <property type="project" value="UniProtKB-KW"/>
</dbReference>
<dbReference type="SUPFAM" id="SSF46785">
    <property type="entry name" value="Winged helix' DNA-binding domain"/>
    <property type="match status" value="1"/>
</dbReference>
<dbReference type="PROSITE" id="PS50931">
    <property type="entry name" value="HTH_LYSR"/>
    <property type="match status" value="1"/>
</dbReference>
<evidence type="ECO:0000313" key="7">
    <source>
        <dbReference type="Proteomes" id="UP000282195"/>
    </source>
</evidence>
<dbReference type="InterPro" id="IPR036390">
    <property type="entry name" value="WH_DNA-bd_sf"/>
</dbReference>
<dbReference type="InterPro" id="IPR000847">
    <property type="entry name" value="LysR_HTH_N"/>
</dbReference>
<dbReference type="PANTHER" id="PTHR30419:SF8">
    <property type="entry name" value="NITROGEN ASSIMILATION TRANSCRIPTIONAL ACTIVATOR-RELATED"/>
    <property type="match status" value="1"/>
</dbReference>
<dbReference type="InterPro" id="IPR036388">
    <property type="entry name" value="WH-like_DNA-bd_sf"/>
</dbReference>
<dbReference type="InterPro" id="IPR050950">
    <property type="entry name" value="HTH-type_LysR_regulators"/>
</dbReference>
<dbReference type="Pfam" id="PF03466">
    <property type="entry name" value="LysR_substrate"/>
    <property type="match status" value="1"/>
</dbReference>
<evidence type="ECO:0000256" key="3">
    <source>
        <dbReference type="ARBA" id="ARBA00023125"/>
    </source>
</evidence>
<evidence type="ECO:0000256" key="1">
    <source>
        <dbReference type="ARBA" id="ARBA00009437"/>
    </source>
</evidence>
<dbReference type="GO" id="GO:0003700">
    <property type="term" value="F:DNA-binding transcription factor activity"/>
    <property type="evidence" value="ECO:0007669"/>
    <property type="project" value="InterPro"/>
</dbReference>
<feature type="domain" description="HTH lysR-type" evidence="5">
    <location>
        <begin position="30"/>
        <end position="87"/>
    </location>
</feature>
<keyword evidence="7" id="KW-1185">Reference proteome</keyword>
<dbReference type="OrthoDB" id="7809623at2"/>
<evidence type="ECO:0000256" key="2">
    <source>
        <dbReference type="ARBA" id="ARBA00023015"/>
    </source>
</evidence>
<dbReference type="Proteomes" id="UP000282195">
    <property type="component" value="Chromosome"/>
</dbReference>
<dbReference type="KEGG" id="rjg:CCGE525_14645"/>
<keyword evidence="2" id="KW-0805">Transcription regulation</keyword>
<protein>
    <submittedName>
        <fullName evidence="6">LysR family transcriptional regulator</fullName>
    </submittedName>
</protein>
<evidence type="ECO:0000256" key="4">
    <source>
        <dbReference type="ARBA" id="ARBA00023163"/>
    </source>
</evidence>
<dbReference type="PANTHER" id="PTHR30419">
    <property type="entry name" value="HTH-TYPE TRANSCRIPTIONAL REGULATOR YBHD"/>
    <property type="match status" value="1"/>
</dbReference>
<dbReference type="SUPFAM" id="SSF53850">
    <property type="entry name" value="Periplasmic binding protein-like II"/>
    <property type="match status" value="1"/>
</dbReference>
<dbReference type="Gene3D" id="1.10.10.10">
    <property type="entry name" value="Winged helix-like DNA-binding domain superfamily/Winged helix DNA-binding domain"/>
    <property type="match status" value="1"/>
</dbReference>
<gene>
    <name evidence="6" type="ORF">CCGE525_14645</name>
</gene>
<dbReference type="EMBL" id="CP032694">
    <property type="protein sequence ID" value="AYG59910.1"/>
    <property type="molecule type" value="Genomic_DNA"/>
</dbReference>
<organism evidence="6 7">
    <name type="scientific">Rhizobium jaguaris</name>
    <dbReference type="NCBI Taxonomy" id="1312183"/>
    <lineage>
        <taxon>Bacteria</taxon>
        <taxon>Pseudomonadati</taxon>
        <taxon>Pseudomonadota</taxon>
        <taxon>Alphaproteobacteria</taxon>
        <taxon>Hyphomicrobiales</taxon>
        <taxon>Rhizobiaceae</taxon>
        <taxon>Rhizobium/Agrobacterium group</taxon>
        <taxon>Rhizobium</taxon>
    </lineage>
</organism>
<dbReference type="InterPro" id="IPR005119">
    <property type="entry name" value="LysR_subst-bd"/>
</dbReference>
<sequence length="335" mass="36736">MEKIYNDYSSEGIEIHSDSFRDDTLLKAGLKLNHLRMIVTIEDHGQISAAAESMNISQPAASRMLSEMESIVKSPLYERVARGVVLTPFGLALAKRARKILLELREASREIGELRTGKGGSVFLGAVTAPAISLVVPAIQRVTRAYPGIEINIEVETSNVLARELLAARHDFIISRIPDELDPRLFTAYEIGVEKACLVVRSGHPLLKKGVASLDDLPGYDWVFQPPGTLLRRKVEDIFVTAGVPLPENIINTSSLLLTLAIVCKTDAITPVALDMAHFMCGQSSQAGESSILPIDFDIEVKPYSLITARERAMPPSARLLHDMILEESRSLDLA</sequence>
<dbReference type="PRINTS" id="PR00039">
    <property type="entry name" value="HTHLYSR"/>
</dbReference>
<evidence type="ECO:0000313" key="6">
    <source>
        <dbReference type="EMBL" id="AYG59910.1"/>
    </source>
</evidence>
<keyword evidence="3" id="KW-0238">DNA-binding</keyword>
<evidence type="ECO:0000259" key="5">
    <source>
        <dbReference type="PROSITE" id="PS50931"/>
    </source>
</evidence>
<accession>A0A387FKH9</accession>
<proteinExistence type="inferred from homology"/>
<dbReference type="GO" id="GO:0005829">
    <property type="term" value="C:cytosol"/>
    <property type="evidence" value="ECO:0007669"/>
    <property type="project" value="TreeGrafter"/>
</dbReference>
<dbReference type="Gene3D" id="3.40.190.290">
    <property type="match status" value="1"/>
</dbReference>
<comment type="similarity">
    <text evidence="1">Belongs to the LysR transcriptional regulatory family.</text>
</comment>
<dbReference type="Pfam" id="PF00126">
    <property type="entry name" value="HTH_1"/>
    <property type="match status" value="1"/>
</dbReference>
<reference evidence="6 7" key="1">
    <citation type="submission" date="2018-10" db="EMBL/GenBank/DDBJ databases">
        <title>Rhizobium etli, R. leguminosarum and a new Rhizobium genospecies from Phaseolus dumosus.</title>
        <authorList>
            <person name="Ramirez-Puebla S.T."/>
            <person name="Rogel-Hernandez M.A."/>
            <person name="Guerrero G."/>
            <person name="Ormeno-Orrillo E."/>
            <person name="Martinez-Romero J.C."/>
            <person name="Negrete-Yankelevich S."/>
            <person name="Martinez-Romero E."/>
        </authorList>
    </citation>
    <scope>NUCLEOTIDE SEQUENCE [LARGE SCALE GENOMIC DNA]</scope>
    <source>
        <strain evidence="6 7">CCGE525</strain>
    </source>
</reference>
<dbReference type="RefSeq" id="WP_120704911.1">
    <property type="nucleotide sequence ID" value="NZ_CP032694.1"/>
</dbReference>
<dbReference type="AlphaFoldDB" id="A0A387FKH9"/>